<evidence type="ECO:0000313" key="2">
    <source>
        <dbReference type="EMBL" id="MCA9382570.1"/>
    </source>
</evidence>
<dbReference type="SUPFAM" id="SSF51905">
    <property type="entry name" value="FAD/NAD(P)-binding domain"/>
    <property type="match status" value="1"/>
</dbReference>
<evidence type="ECO:0000259" key="1">
    <source>
        <dbReference type="Pfam" id="PF01494"/>
    </source>
</evidence>
<gene>
    <name evidence="2" type="ORF">KC660_04145</name>
</gene>
<comment type="caution">
    <text evidence="2">The sequence shown here is derived from an EMBL/GenBank/DDBJ whole genome shotgun (WGS) entry which is preliminary data.</text>
</comment>
<sequence length="409" mass="46337">MKVYDVLVVGAGPAGGQSARMLSKLGYKVLIIERVTDFSKNNFSSAGSTMYTVEEFNIDKKCISTYWSSISVNVNKVHHKWNSNKPLGVIFEFKNLKQFLVDDAVANGAEALFGTNFVSYKDNNGIYDVVIKDIKTGKEKVIRTKLIIDATGPARKVLGRNPESKFGYGIGMEYLIEVPAEKYKPQTLTFFLGTKWVENGYGWMFAMKNRRFKVGSMQLKFHDEDALIDIESKIKNIIKTKLKLNEDDYKFINKHGGTLIYSLGHNDFVYKDRILCVGDSISSVNPLGGEGIRHSMETAKIAVKAIDDYFKDSKILGLNYQTEIENYYKCCKYDKSESIAMNMYKGNNDELLEAGFKSISHISIHDLFSILFFYNFGIVFKHPKIFLNLISDIGIIKLLRFGTLLLQAD</sequence>
<reference evidence="2" key="1">
    <citation type="submission" date="2020-04" db="EMBL/GenBank/DDBJ databases">
        <authorList>
            <person name="Zhang T."/>
        </authorList>
    </citation>
    <scope>NUCLEOTIDE SEQUENCE</scope>
    <source>
        <strain evidence="2">HKST-UBA10</strain>
    </source>
</reference>
<dbReference type="InterPro" id="IPR002938">
    <property type="entry name" value="FAD-bd"/>
</dbReference>
<proteinExistence type="predicted"/>
<dbReference type="GO" id="GO:0071949">
    <property type="term" value="F:FAD binding"/>
    <property type="evidence" value="ECO:0007669"/>
    <property type="project" value="InterPro"/>
</dbReference>
<organism evidence="2 3">
    <name type="scientific">Candidatus Dojkabacteria bacterium</name>
    <dbReference type="NCBI Taxonomy" id="2099670"/>
    <lineage>
        <taxon>Bacteria</taxon>
        <taxon>Candidatus Dojkabacteria</taxon>
    </lineage>
</organism>
<accession>A0A955L413</accession>
<dbReference type="Gene3D" id="3.50.50.60">
    <property type="entry name" value="FAD/NAD(P)-binding domain"/>
    <property type="match status" value="1"/>
</dbReference>
<protein>
    <submittedName>
        <fullName evidence="2">NAD(P)/FAD-dependent oxidoreductase</fullName>
    </submittedName>
</protein>
<feature type="domain" description="FAD-binding" evidence="1">
    <location>
        <begin position="4"/>
        <end position="299"/>
    </location>
</feature>
<dbReference type="PANTHER" id="PTHR42685">
    <property type="entry name" value="GERANYLGERANYL DIPHOSPHATE REDUCTASE"/>
    <property type="match status" value="1"/>
</dbReference>
<dbReference type="Proteomes" id="UP000782843">
    <property type="component" value="Unassembled WGS sequence"/>
</dbReference>
<dbReference type="InterPro" id="IPR050407">
    <property type="entry name" value="Geranylgeranyl_reductase"/>
</dbReference>
<reference evidence="2" key="2">
    <citation type="journal article" date="2021" name="Microbiome">
        <title>Successional dynamics and alternative stable states in a saline activated sludge microbial community over 9 years.</title>
        <authorList>
            <person name="Wang Y."/>
            <person name="Ye J."/>
            <person name="Ju F."/>
            <person name="Liu L."/>
            <person name="Boyd J.A."/>
            <person name="Deng Y."/>
            <person name="Parks D.H."/>
            <person name="Jiang X."/>
            <person name="Yin X."/>
            <person name="Woodcroft B.J."/>
            <person name="Tyson G.W."/>
            <person name="Hugenholtz P."/>
            <person name="Polz M.F."/>
            <person name="Zhang T."/>
        </authorList>
    </citation>
    <scope>NUCLEOTIDE SEQUENCE</scope>
    <source>
        <strain evidence="2">HKST-UBA10</strain>
    </source>
</reference>
<dbReference type="Pfam" id="PF01494">
    <property type="entry name" value="FAD_binding_3"/>
    <property type="match status" value="1"/>
</dbReference>
<dbReference type="AlphaFoldDB" id="A0A955L413"/>
<dbReference type="PANTHER" id="PTHR42685:SF22">
    <property type="entry name" value="CONDITIONED MEDIUM FACTOR RECEPTOR 1"/>
    <property type="match status" value="1"/>
</dbReference>
<dbReference type="EMBL" id="JAGQLG010000168">
    <property type="protein sequence ID" value="MCA9382570.1"/>
    <property type="molecule type" value="Genomic_DNA"/>
</dbReference>
<name>A0A955L413_9BACT</name>
<dbReference type="InterPro" id="IPR036188">
    <property type="entry name" value="FAD/NAD-bd_sf"/>
</dbReference>
<evidence type="ECO:0000313" key="3">
    <source>
        <dbReference type="Proteomes" id="UP000782843"/>
    </source>
</evidence>
<dbReference type="PRINTS" id="PR00420">
    <property type="entry name" value="RNGMNOXGNASE"/>
</dbReference>